<dbReference type="Gene3D" id="3.30.559.10">
    <property type="entry name" value="Chloramphenicol acetyltransferase-like domain"/>
    <property type="match status" value="1"/>
</dbReference>
<feature type="domain" description="Lipoyl-binding" evidence="7">
    <location>
        <begin position="2"/>
        <end position="77"/>
    </location>
</feature>
<dbReference type="RefSeq" id="WP_353948233.1">
    <property type="nucleotide sequence ID" value="NZ_CP159510.1"/>
</dbReference>
<dbReference type="EC" id="2.3.1.-" evidence="6"/>
<dbReference type="AlphaFoldDB" id="A0AAU8IEQ4"/>
<dbReference type="PROSITE" id="PS50968">
    <property type="entry name" value="BIOTINYL_LIPOYL"/>
    <property type="match status" value="1"/>
</dbReference>
<evidence type="ECO:0000259" key="7">
    <source>
        <dbReference type="PROSITE" id="PS50968"/>
    </source>
</evidence>
<feature type="domain" description="Peripheral subunit-binding (PSBD)" evidence="8">
    <location>
        <begin position="108"/>
        <end position="145"/>
    </location>
</feature>
<dbReference type="Gene3D" id="4.10.320.10">
    <property type="entry name" value="E3-binding domain"/>
    <property type="match status" value="1"/>
</dbReference>
<dbReference type="InterPro" id="IPR050743">
    <property type="entry name" value="2-oxoacid_DH_E2_comp"/>
</dbReference>
<gene>
    <name evidence="9" type="ORF">ABNN70_14780</name>
</gene>
<proteinExistence type="inferred from homology"/>
<dbReference type="CDD" id="cd06849">
    <property type="entry name" value="lipoyl_domain"/>
    <property type="match status" value="1"/>
</dbReference>
<evidence type="ECO:0000256" key="1">
    <source>
        <dbReference type="ARBA" id="ARBA00001938"/>
    </source>
</evidence>
<dbReference type="Pfam" id="PF02817">
    <property type="entry name" value="E3_binding"/>
    <property type="match status" value="1"/>
</dbReference>
<dbReference type="SUPFAM" id="SSF47005">
    <property type="entry name" value="Peripheral subunit-binding domain of 2-oxo acid dehydrogenase complex"/>
    <property type="match status" value="1"/>
</dbReference>
<dbReference type="GO" id="GO:0005737">
    <property type="term" value="C:cytoplasm"/>
    <property type="evidence" value="ECO:0007669"/>
    <property type="project" value="TreeGrafter"/>
</dbReference>
<dbReference type="FunFam" id="3.30.559.10:FF:000007">
    <property type="entry name" value="Dihydrolipoamide acetyltransferase component of pyruvate dehydrogenase complex"/>
    <property type="match status" value="1"/>
</dbReference>
<organism evidence="9">
    <name type="scientific">Sporolactobacillus sp. Y61</name>
    <dbReference type="NCBI Taxonomy" id="3160863"/>
    <lineage>
        <taxon>Bacteria</taxon>
        <taxon>Bacillati</taxon>
        <taxon>Bacillota</taxon>
        <taxon>Bacilli</taxon>
        <taxon>Bacillales</taxon>
        <taxon>Sporolactobacillaceae</taxon>
        <taxon>Sporolactobacillus</taxon>
    </lineage>
</organism>
<comment type="similarity">
    <text evidence="2 6">Belongs to the 2-oxoacid dehydrogenase family.</text>
</comment>
<dbReference type="InterPro" id="IPR003016">
    <property type="entry name" value="2-oxoA_DH_lipoyl-BS"/>
</dbReference>
<evidence type="ECO:0000313" key="9">
    <source>
        <dbReference type="EMBL" id="XCJ16874.1"/>
    </source>
</evidence>
<evidence type="ECO:0000256" key="4">
    <source>
        <dbReference type="ARBA" id="ARBA00022823"/>
    </source>
</evidence>
<dbReference type="InterPro" id="IPR023213">
    <property type="entry name" value="CAT-like_dom_sf"/>
</dbReference>
<dbReference type="Pfam" id="PF00198">
    <property type="entry name" value="2-oxoacid_dh"/>
    <property type="match status" value="1"/>
</dbReference>
<name>A0AAU8IEQ4_9BACL</name>
<evidence type="ECO:0000259" key="8">
    <source>
        <dbReference type="PROSITE" id="PS51826"/>
    </source>
</evidence>
<accession>A0AAU8IEQ4</accession>
<dbReference type="GO" id="GO:0031405">
    <property type="term" value="F:lipoic acid binding"/>
    <property type="evidence" value="ECO:0007669"/>
    <property type="project" value="TreeGrafter"/>
</dbReference>
<dbReference type="SUPFAM" id="SSF52777">
    <property type="entry name" value="CoA-dependent acyltransferases"/>
    <property type="match status" value="1"/>
</dbReference>
<dbReference type="InterPro" id="IPR004167">
    <property type="entry name" value="PSBD"/>
</dbReference>
<dbReference type="SUPFAM" id="SSF51230">
    <property type="entry name" value="Single hybrid motif"/>
    <property type="match status" value="1"/>
</dbReference>
<evidence type="ECO:0000256" key="6">
    <source>
        <dbReference type="RuleBase" id="RU003423"/>
    </source>
</evidence>
<reference evidence="9" key="1">
    <citation type="submission" date="2024-06" db="EMBL/GenBank/DDBJ databases">
        <authorList>
            <person name="Fan A."/>
            <person name="Zhang F.Y."/>
            <person name="Zhang L."/>
        </authorList>
    </citation>
    <scope>NUCLEOTIDE SEQUENCE</scope>
    <source>
        <strain evidence="9">Y61</strain>
    </source>
</reference>
<evidence type="ECO:0000256" key="3">
    <source>
        <dbReference type="ARBA" id="ARBA00022679"/>
    </source>
</evidence>
<dbReference type="Gene3D" id="2.40.50.100">
    <property type="match status" value="1"/>
</dbReference>
<dbReference type="InterPro" id="IPR001078">
    <property type="entry name" value="2-oxoacid_DH_actylTfrase"/>
</dbReference>
<keyword evidence="4 6" id="KW-0450">Lipoyl</keyword>
<dbReference type="InterPro" id="IPR000089">
    <property type="entry name" value="Biotin_lipoyl"/>
</dbReference>
<protein>
    <recommendedName>
        <fullName evidence="6">Dihydrolipoamide acetyltransferase component of pyruvate dehydrogenase complex</fullName>
        <ecNumber evidence="6">2.3.1.-</ecNumber>
    </recommendedName>
</protein>
<comment type="cofactor">
    <cofactor evidence="1 6">
        <name>(R)-lipoate</name>
        <dbReference type="ChEBI" id="CHEBI:83088"/>
    </cofactor>
</comment>
<dbReference type="PANTHER" id="PTHR43178">
    <property type="entry name" value="DIHYDROLIPOAMIDE ACETYLTRANSFERASE COMPONENT OF PYRUVATE DEHYDROGENASE COMPLEX"/>
    <property type="match status" value="1"/>
</dbReference>
<evidence type="ECO:0000256" key="2">
    <source>
        <dbReference type="ARBA" id="ARBA00007317"/>
    </source>
</evidence>
<sequence>MVSKVVMPKLGATMEKGTIVKWLAPVGDYVESGDPIAEIQTDKITLEIEAEASGVLLKTLYDEGSEVTVQEVIAYIGQEDEKIIEKCEDHITEETTIEGNLFFKDKIRRTPAARKLARIYQINLENVPGTGRMGMIKKSDVENYLANNKKTSPLSDTVHLKEPHLVSSPGPDQSGNKPIPISAEVVDDQRMKLTGIRKVVADRMTQSMQIPQVTLMSEVDMTNCVELRKNLLPIIEKTNGFRLSYNDILIKIVAHTIRRYPTLNASLQNDEIVCHSSVNIGFAVDTPAGLVVPVVKNAQKLGLVSITETCNQLIRLAREGNLKYEQMREGTLTISNLGKYEIDEFTPIINPPEAAILGVGRIRPKPVVINEEIKIKSTMKLSLTFDHRIVDGAPAAAFLSALKETLECPYQLFM</sequence>
<dbReference type="InterPro" id="IPR011053">
    <property type="entry name" value="Single_hybrid_motif"/>
</dbReference>
<dbReference type="PANTHER" id="PTHR43178:SF5">
    <property type="entry name" value="LIPOAMIDE ACYLTRANSFERASE COMPONENT OF BRANCHED-CHAIN ALPHA-KETO ACID DEHYDROGENASE COMPLEX, MITOCHONDRIAL"/>
    <property type="match status" value="1"/>
</dbReference>
<dbReference type="PROSITE" id="PS00189">
    <property type="entry name" value="LIPOYL"/>
    <property type="match status" value="1"/>
</dbReference>
<dbReference type="EMBL" id="CP159510">
    <property type="protein sequence ID" value="XCJ16874.1"/>
    <property type="molecule type" value="Genomic_DNA"/>
</dbReference>
<dbReference type="InterPro" id="IPR036625">
    <property type="entry name" value="E3-bd_dom_sf"/>
</dbReference>
<keyword evidence="3 6" id="KW-0808">Transferase</keyword>
<evidence type="ECO:0000256" key="5">
    <source>
        <dbReference type="ARBA" id="ARBA00023315"/>
    </source>
</evidence>
<dbReference type="PROSITE" id="PS51826">
    <property type="entry name" value="PSBD"/>
    <property type="match status" value="1"/>
</dbReference>
<keyword evidence="5 6" id="KW-0012">Acyltransferase</keyword>
<dbReference type="Pfam" id="PF00364">
    <property type="entry name" value="Biotin_lipoyl"/>
    <property type="match status" value="1"/>
</dbReference>
<dbReference type="GO" id="GO:0016407">
    <property type="term" value="F:acetyltransferase activity"/>
    <property type="evidence" value="ECO:0007669"/>
    <property type="project" value="TreeGrafter"/>
</dbReference>